<dbReference type="Pfam" id="PF00359">
    <property type="entry name" value="PTS_EIIA_2"/>
    <property type="match status" value="1"/>
</dbReference>
<dbReference type="Pfam" id="PF08279">
    <property type="entry name" value="HTH_11"/>
    <property type="match status" value="1"/>
</dbReference>
<dbReference type="OrthoDB" id="3710983at2"/>
<dbReference type="InterPro" id="IPR016152">
    <property type="entry name" value="PTrfase/Anion_transptr"/>
</dbReference>
<feature type="domain" description="PTS EIIA type-2" evidence="5">
    <location>
        <begin position="502"/>
        <end position="640"/>
    </location>
</feature>
<gene>
    <name evidence="7" type="ORF">E4T82_10110</name>
</gene>
<evidence type="ECO:0000259" key="6">
    <source>
        <dbReference type="PROSITE" id="PS51372"/>
    </source>
</evidence>
<dbReference type="CDD" id="cd00133">
    <property type="entry name" value="PTS_IIB"/>
    <property type="match status" value="1"/>
</dbReference>
<evidence type="ECO:0000313" key="7">
    <source>
        <dbReference type="EMBL" id="TFU96958.1"/>
    </source>
</evidence>
<dbReference type="SUPFAM" id="SSF63520">
    <property type="entry name" value="PTS-regulatory domain, PRD"/>
    <property type="match status" value="2"/>
</dbReference>
<dbReference type="InterPro" id="IPR050661">
    <property type="entry name" value="BglG_antiterminators"/>
</dbReference>
<proteinExistence type="predicted"/>
<dbReference type="SUPFAM" id="SSF55804">
    <property type="entry name" value="Phoshotransferase/anion transport protein"/>
    <property type="match status" value="1"/>
</dbReference>
<keyword evidence="3" id="KW-0010">Activator</keyword>
<evidence type="ECO:0000256" key="2">
    <source>
        <dbReference type="ARBA" id="ARBA00023015"/>
    </source>
</evidence>
<evidence type="ECO:0000256" key="4">
    <source>
        <dbReference type="ARBA" id="ARBA00023163"/>
    </source>
</evidence>
<dbReference type="Gene3D" id="3.40.930.10">
    <property type="entry name" value="Mannitol-specific EII, Chain A"/>
    <property type="match status" value="1"/>
</dbReference>
<feature type="domain" description="PRD" evidence="6">
    <location>
        <begin position="184"/>
        <end position="291"/>
    </location>
</feature>
<dbReference type="PANTHER" id="PTHR30185:SF13">
    <property type="entry name" value="LICABCH OPERON REGULATOR-RELATED"/>
    <property type="match status" value="1"/>
</dbReference>
<dbReference type="InterPro" id="IPR013196">
    <property type="entry name" value="HTH_11"/>
</dbReference>
<protein>
    <submittedName>
        <fullName evidence="7">PRD domain-containing protein</fullName>
    </submittedName>
</protein>
<comment type="caution">
    <text evidence="7">The sequence shown here is derived from an EMBL/GenBank/DDBJ whole genome shotgun (WGS) entry which is preliminary data.</text>
</comment>
<dbReference type="InterPro" id="IPR007737">
    <property type="entry name" value="Mga_HTH"/>
</dbReference>
<dbReference type="GO" id="GO:0006355">
    <property type="term" value="P:regulation of DNA-templated transcription"/>
    <property type="evidence" value="ECO:0007669"/>
    <property type="project" value="InterPro"/>
</dbReference>
<dbReference type="InterPro" id="IPR036388">
    <property type="entry name" value="WH-like_DNA-bd_sf"/>
</dbReference>
<evidence type="ECO:0000256" key="1">
    <source>
        <dbReference type="ARBA" id="ARBA00022737"/>
    </source>
</evidence>
<accession>A0A4Y9J9U6</accession>
<dbReference type="PROSITE" id="PS51372">
    <property type="entry name" value="PRD_2"/>
    <property type="match status" value="2"/>
</dbReference>
<dbReference type="EMBL" id="SPPD01000019">
    <property type="protein sequence ID" value="TFU96958.1"/>
    <property type="molecule type" value="Genomic_DNA"/>
</dbReference>
<reference evidence="7 8" key="1">
    <citation type="submission" date="2019-03" db="EMBL/GenBank/DDBJ databases">
        <title>Diversity of the mouse oral microbiome.</title>
        <authorList>
            <person name="Joseph S."/>
            <person name="Aduse-Opoku J."/>
            <person name="Curtis M."/>
            <person name="Wade W."/>
            <person name="Hashim A."/>
        </authorList>
    </citation>
    <scope>NUCLEOTIDE SEQUENCE [LARGE SCALE GENOMIC DNA]</scope>
    <source>
        <strain evidence="7 8">WM131</strain>
    </source>
</reference>
<feature type="domain" description="PRD" evidence="6">
    <location>
        <begin position="296"/>
        <end position="403"/>
    </location>
</feature>
<sequence>MPIFDFQRLDNILNVLIEKNKPIPIDELSSYCGVSDRTIRSDINTINDYIVEQGATITLIRKEGYIIEYSDKATFDAFWTNQDSGTFFFTTSDSRIRYLIRIFLTSDDYISQDYLQSILFVSQNTLYNDFRTLKQYMAPYHLKLVNKSNLGYILTGLEQDKRAAIINLILKENISEYIIGTSAIERDICMNINYTAFSSIFQNFFSHFIRSSSDYFYRNLFTRLLLSISRIKYGHHITEFHQHIHLNEETQLLVQKFITTIEQHFSIKIASEEQQYIEFSIAENFPHLIDHQSTNENQLLAEELVALIFQTLTETTNADWHLDQQLQNSLLEHLKLFLNIQTIEGKRTNPILKTIKNNFPYAFELAVTCSQIIVKQYNVHFSEDEISYIALHFANAMERCAGETAKRLSLAIVCGSGKTLSSIIEFKIKRRFPNTFGEIQKFSYLDFQRQQDYHTFDIVLSTVPMRQPLADVVFIDINDLETAMHQIEKRIATITKSATAISLFAKDRFLYLKTKISKENLLEKLHHILLEQQVVNEHFLSEIYERENISSTIIGDTIAIPHPLGNSVITSSIFPVVAPKGISWDSKTIKFVFLFAIKAEDSENIQDIYEQLLDFISSEKAQTALLKEPSFEVLQKFFSQ</sequence>
<evidence type="ECO:0000259" key="5">
    <source>
        <dbReference type="PROSITE" id="PS51094"/>
    </source>
</evidence>
<dbReference type="InterPro" id="IPR036634">
    <property type="entry name" value="PRD_sf"/>
</dbReference>
<keyword evidence="2" id="KW-0805">Transcription regulation</keyword>
<dbReference type="Gene3D" id="1.10.1790.10">
    <property type="entry name" value="PRD domain"/>
    <property type="match status" value="1"/>
</dbReference>
<evidence type="ECO:0000313" key="8">
    <source>
        <dbReference type="Proteomes" id="UP000297253"/>
    </source>
</evidence>
<name>A0A4Y9J9U6_9STRE</name>
<dbReference type="AlphaFoldDB" id="A0A4Y9J9U6"/>
<keyword evidence="4" id="KW-0804">Transcription</keyword>
<dbReference type="InterPro" id="IPR002178">
    <property type="entry name" value="PTS_EIIA_type-2_dom"/>
</dbReference>
<dbReference type="Gene3D" id="1.10.10.10">
    <property type="entry name" value="Winged helix-like DNA-binding domain superfamily/Winged helix DNA-binding domain"/>
    <property type="match status" value="2"/>
</dbReference>
<dbReference type="SUPFAM" id="SSF46785">
    <property type="entry name" value="Winged helix' DNA-binding domain"/>
    <property type="match status" value="1"/>
</dbReference>
<dbReference type="Pfam" id="PF05043">
    <property type="entry name" value="Mga"/>
    <property type="match status" value="1"/>
</dbReference>
<evidence type="ECO:0000256" key="3">
    <source>
        <dbReference type="ARBA" id="ARBA00023159"/>
    </source>
</evidence>
<dbReference type="Proteomes" id="UP000297253">
    <property type="component" value="Unassembled WGS sequence"/>
</dbReference>
<dbReference type="PANTHER" id="PTHR30185">
    <property type="entry name" value="CRYPTIC BETA-GLUCOSIDE BGL OPERON ANTITERMINATOR"/>
    <property type="match status" value="1"/>
</dbReference>
<organism evidence="7 8">
    <name type="scientific">Streptococcus cuniculi</name>
    <dbReference type="NCBI Taxonomy" id="1432788"/>
    <lineage>
        <taxon>Bacteria</taxon>
        <taxon>Bacillati</taxon>
        <taxon>Bacillota</taxon>
        <taxon>Bacilli</taxon>
        <taxon>Lactobacillales</taxon>
        <taxon>Streptococcaceae</taxon>
        <taxon>Streptococcus</taxon>
    </lineage>
</organism>
<dbReference type="Pfam" id="PF00874">
    <property type="entry name" value="PRD"/>
    <property type="match status" value="1"/>
</dbReference>
<dbReference type="RefSeq" id="WP_135182699.1">
    <property type="nucleotide sequence ID" value="NZ_JADGKZ010000019.1"/>
</dbReference>
<dbReference type="InterPro" id="IPR036390">
    <property type="entry name" value="WH_DNA-bd_sf"/>
</dbReference>
<keyword evidence="1" id="KW-0677">Repeat</keyword>
<dbReference type="PROSITE" id="PS51094">
    <property type="entry name" value="PTS_EIIA_TYPE_2"/>
    <property type="match status" value="1"/>
</dbReference>
<dbReference type="InterPro" id="IPR011608">
    <property type="entry name" value="PRD"/>
</dbReference>